<reference evidence="2 3" key="1">
    <citation type="submission" date="2014-09" db="EMBL/GenBank/DDBJ databases">
        <authorList>
            <person name="Ellenberger Sabrina"/>
        </authorList>
    </citation>
    <scope>NUCLEOTIDE SEQUENCE [LARGE SCALE GENOMIC DNA]</scope>
    <source>
        <strain evidence="2 3">CBS 412.66</strain>
    </source>
</reference>
<dbReference type="CDD" id="cd04301">
    <property type="entry name" value="NAT_SF"/>
    <property type="match status" value="1"/>
</dbReference>
<dbReference type="OrthoDB" id="61870at2759"/>
<evidence type="ECO:0000313" key="3">
    <source>
        <dbReference type="Proteomes" id="UP000054107"/>
    </source>
</evidence>
<accession>A0A0B7NCM6</accession>
<proteinExistence type="predicted"/>
<dbReference type="EMBL" id="LN728267">
    <property type="protein sequence ID" value="CEP12764.1"/>
    <property type="molecule type" value="Genomic_DNA"/>
</dbReference>
<protein>
    <recommendedName>
        <fullName evidence="1">N-acetyltransferase domain-containing protein</fullName>
    </recommendedName>
</protein>
<name>A0A0B7NCM6_9FUNG</name>
<feature type="domain" description="N-acetyltransferase" evidence="1">
    <location>
        <begin position="154"/>
        <end position="293"/>
    </location>
</feature>
<dbReference type="Gene3D" id="3.40.630.30">
    <property type="match status" value="1"/>
</dbReference>
<dbReference type="InterPro" id="IPR000182">
    <property type="entry name" value="GNAT_dom"/>
</dbReference>
<dbReference type="AlphaFoldDB" id="A0A0B7NCM6"/>
<gene>
    <name evidence="2" type="primary">PARPA_06745.1 scaffold 23505</name>
</gene>
<organism evidence="2 3">
    <name type="scientific">Parasitella parasitica</name>
    <dbReference type="NCBI Taxonomy" id="35722"/>
    <lineage>
        <taxon>Eukaryota</taxon>
        <taxon>Fungi</taxon>
        <taxon>Fungi incertae sedis</taxon>
        <taxon>Mucoromycota</taxon>
        <taxon>Mucoromycotina</taxon>
        <taxon>Mucoromycetes</taxon>
        <taxon>Mucorales</taxon>
        <taxon>Mucorineae</taxon>
        <taxon>Mucoraceae</taxon>
        <taxon>Parasitella</taxon>
    </lineage>
</organism>
<evidence type="ECO:0000259" key="1">
    <source>
        <dbReference type="PROSITE" id="PS51186"/>
    </source>
</evidence>
<evidence type="ECO:0000313" key="2">
    <source>
        <dbReference type="EMBL" id="CEP12764.1"/>
    </source>
</evidence>
<keyword evidence="3" id="KW-1185">Reference proteome</keyword>
<dbReference type="InterPro" id="IPR013653">
    <property type="entry name" value="GCN5-like_dom"/>
</dbReference>
<dbReference type="Proteomes" id="UP000054107">
    <property type="component" value="Unassembled WGS sequence"/>
</dbReference>
<dbReference type="PROSITE" id="PS51186">
    <property type="entry name" value="GNAT"/>
    <property type="match status" value="1"/>
</dbReference>
<dbReference type="GO" id="GO:0016747">
    <property type="term" value="F:acyltransferase activity, transferring groups other than amino-acyl groups"/>
    <property type="evidence" value="ECO:0007669"/>
    <property type="project" value="InterPro"/>
</dbReference>
<dbReference type="SUPFAM" id="SSF55729">
    <property type="entry name" value="Acyl-CoA N-acyltransferases (Nat)"/>
    <property type="match status" value="1"/>
</dbReference>
<sequence length="293" mass="33257">MAELTVRRYQNVNEFLEKTEIYLHQHEIKNTFLLTTAHELQKRDNVPYYCGAIWSEDHQMLFAILAQDNGFLYASSLYDETRPEAIGMLTKDLLKTSLNIQGVHGYQPVLDTLLDAIETFSAMTFVQKFATMSYKLKQVKWSSRASEISAASSTSLRLASTSDFDLLQTWTFGFIQDAFDDPKIISEPIASISQDMIASKGLYLLCIDGSPVSMAWKVRPLRYGTSLAYVYTPPEHRNKGYGAACVAMTSEAILKEYSYITLFVDIGRDPDDNLYTRVGYKYFGKAGRLKRLT</sequence>
<dbReference type="Pfam" id="PF08445">
    <property type="entry name" value="FR47"/>
    <property type="match status" value="1"/>
</dbReference>
<dbReference type="InterPro" id="IPR016181">
    <property type="entry name" value="Acyl_CoA_acyltransferase"/>
</dbReference>